<organism evidence="4 5">
    <name type="scientific">Mycobacterium pinniadriaticum</name>
    <dbReference type="NCBI Taxonomy" id="2994102"/>
    <lineage>
        <taxon>Bacteria</taxon>
        <taxon>Bacillati</taxon>
        <taxon>Actinomycetota</taxon>
        <taxon>Actinomycetes</taxon>
        <taxon>Mycobacteriales</taxon>
        <taxon>Mycobacteriaceae</taxon>
        <taxon>Mycobacterium</taxon>
    </lineage>
</organism>
<evidence type="ECO:0000259" key="3">
    <source>
        <dbReference type="Pfam" id="PF00296"/>
    </source>
</evidence>
<gene>
    <name evidence="4" type="ORF">ORI27_29055</name>
</gene>
<dbReference type="PANTHER" id="PTHR30137:SF8">
    <property type="entry name" value="BLR5498 PROTEIN"/>
    <property type="match status" value="1"/>
</dbReference>
<name>A0ABT3SMJ9_9MYCO</name>
<keyword evidence="1" id="KW-0560">Oxidoreductase</keyword>
<sequence>MKFYAFHFMPYPHLEDGFKDKYQSDWVSYPNRNYDPVRGHELYNTYIDQLVYAAEMGFDGITVNEHHQTSYGLMPSPNIVAAMLVQRTMGMPTKIGILGNAISLRQNPLRVAEEIAMLDVISGGRMISGFVRGIGAEYHSLGMNPAESRDRFREAHDVIVQAWSQDGPFSFEGDFFNYRYVNTWPRPFQRPHPEVWAPSTGSGETVVWAAERAYTYAQVFSPISSVEKIFGEYRSASDKFGVPDASSRLAWAPAVYVADSDAQAEDEFWPNADLYFNNLFPNPLHRLFPPNYMEEQTLERVLSLRGDLDKKTDFNTLKSNYTAIVGSPETVIGMLEDAHDRLGFEHLVAYIHLGALSDELVRNNIRRMTTDVMPKLRDRKSKKDA</sequence>
<dbReference type="Pfam" id="PF00296">
    <property type="entry name" value="Bac_luciferase"/>
    <property type="match status" value="1"/>
</dbReference>
<dbReference type="InterPro" id="IPR036661">
    <property type="entry name" value="Luciferase-like_sf"/>
</dbReference>
<reference evidence="4 5" key="1">
    <citation type="submission" date="2022-11" db="EMBL/GenBank/DDBJ databases">
        <title>Mycobacterium sp. nov.</title>
        <authorList>
            <person name="Papic B."/>
            <person name="Spicic S."/>
            <person name="Duvnjak S."/>
        </authorList>
    </citation>
    <scope>NUCLEOTIDE SEQUENCE [LARGE SCALE GENOMIC DNA]</scope>
    <source>
        <strain evidence="4 5">CVI_P4</strain>
    </source>
</reference>
<accession>A0ABT3SMJ9</accession>
<evidence type="ECO:0000256" key="2">
    <source>
        <dbReference type="ARBA" id="ARBA00023033"/>
    </source>
</evidence>
<dbReference type="InterPro" id="IPR050766">
    <property type="entry name" value="Bact_Lucif_Oxidored"/>
</dbReference>
<dbReference type="Gene3D" id="3.20.20.30">
    <property type="entry name" value="Luciferase-like domain"/>
    <property type="match status" value="1"/>
</dbReference>
<dbReference type="RefSeq" id="WP_266000604.1">
    <property type="nucleotide sequence ID" value="NZ_JAPJDN010000046.1"/>
</dbReference>
<evidence type="ECO:0000313" key="5">
    <source>
        <dbReference type="Proteomes" id="UP001300745"/>
    </source>
</evidence>
<dbReference type="PANTHER" id="PTHR30137">
    <property type="entry name" value="LUCIFERASE-LIKE MONOOXYGENASE"/>
    <property type="match status" value="1"/>
</dbReference>
<comment type="caution">
    <text evidence="4">The sequence shown here is derived from an EMBL/GenBank/DDBJ whole genome shotgun (WGS) entry which is preliminary data.</text>
</comment>
<dbReference type="Proteomes" id="UP001300745">
    <property type="component" value="Unassembled WGS sequence"/>
</dbReference>
<dbReference type="EMBL" id="JAPJDO010000046">
    <property type="protein sequence ID" value="MCX2940745.1"/>
    <property type="molecule type" value="Genomic_DNA"/>
</dbReference>
<feature type="domain" description="Luciferase-like" evidence="3">
    <location>
        <begin position="43"/>
        <end position="341"/>
    </location>
</feature>
<keyword evidence="2" id="KW-0503">Monooxygenase</keyword>
<evidence type="ECO:0000313" key="4">
    <source>
        <dbReference type="EMBL" id="MCX2940745.1"/>
    </source>
</evidence>
<evidence type="ECO:0000256" key="1">
    <source>
        <dbReference type="ARBA" id="ARBA00023002"/>
    </source>
</evidence>
<proteinExistence type="predicted"/>
<dbReference type="InterPro" id="IPR011251">
    <property type="entry name" value="Luciferase-like_dom"/>
</dbReference>
<keyword evidence="5" id="KW-1185">Reference proteome</keyword>
<dbReference type="SUPFAM" id="SSF51679">
    <property type="entry name" value="Bacterial luciferase-like"/>
    <property type="match status" value="1"/>
</dbReference>
<protein>
    <submittedName>
        <fullName evidence="4">LLM class flavin-dependent oxidoreductase</fullName>
    </submittedName>
</protein>